<evidence type="ECO:0000259" key="7">
    <source>
        <dbReference type="Pfam" id="PF22594"/>
    </source>
</evidence>
<dbReference type="OrthoDB" id="342024at2759"/>
<dbReference type="FunFam" id="2.40.30.10:FF:000168">
    <property type="entry name" value="Elongation factor 1-alpha 2"/>
    <property type="match status" value="1"/>
</dbReference>
<dbReference type="EMBL" id="SGJD01008000">
    <property type="protein sequence ID" value="KAB0389251.1"/>
    <property type="molecule type" value="Genomic_DNA"/>
</dbReference>
<proteinExistence type="inferred from homology"/>
<dbReference type="CDD" id="cd03693">
    <property type="entry name" value="EF1_alpha_II"/>
    <property type="match status" value="1"/>
</dbReference>
<dbReference type="Proteomes" id="UP000437017">
    <property type="component" value="Unassembled WGS sequence"/>
</dbReference>
<dbReference type="Gene3D" id="2.40.30.10">
    <property type="entry name" value="Translation factors"/>
    <property type="match status" value="2"/>
</dbReference>
<evidence type="ECO:0000256" key="3">
    <source>
        <dbReference type="ARBA" id="ARBA00022768"/>
    </source>
</evidence>
<evidence type="ECO:0000256" key="4">
    <source>
        <dbReference type="ARBA" id="ARBA00022917"/>
    </source>
</evidence>
<keyword evidence="2" id="KW-0547">Nucleotide-binding</keyword>
<dbReference type="PANTHER" id="PTHR44830">
    <property type="entry name" value="ELONGATION FACTOR 1 ALPHA"/>
    <property type="match status" value="1"/>
</dbReference>
<dbReference type="Pfam" id="PF03144">
    <property type="entry name" value="GTP_EFTU_D2"/>
    <property type="match status" value="1"/>
</dbReference>
<dbReference type="GO" id="GO:0005525">
    <property type="term" value="F:GTP binding"/>
    <property type="evidence" value="ECO:0007669"/>
    <property type="project" value="UniProtKB-KW"/>
</dbReference>
<dbReference type="SUPFAM" id="SSF50465">
    <property type="entry name" value="EF-Tu/eEF-1alpha/eIF2-gamma C-terminal domain"/>
    <property type="match status" value="1"/>
</dbReference>
<reference evidence="8 9" key="1">
    <citation type="journal article" date="2019" name="PLoS ONE">
        <title>Genomic analyses reveal an absence of contemporary introgressive admixture between fin whales and blue whales, despite known hybrids.</title>
        <authorList>
            <person name="Westbury M.V."/>
            <person name="Petersen B."/>
            <person name="Lorenzen E.D."/>
        </authorList>
    </citation>
    <scope>NUCLEOTIDE SEQUENCE [LARGE SCALE GENOMIC DNA]</scope>
    <source>
        <strain evidence="8">FinWhale-01</strain>
    </source>
</reference>
<feature type="domain" description="Translation elongation factor EFTu-like" evidence="6">
    <location>
        <begin position="108"/>
        <end position="172"/>
    </location>
</feature>
<dbReference type="PANTHER" id="PTHR44830:SF1">
    <property type="entry name" value="TR-TYPE G DOMAIN-CONTAINING PROTEIN"/>
    <property type="match status" value="1"/>
</dbReference>
<dbReference type="SUPFAM" id="SSF50447">
    <property type="entry name" value="Translation proteins"/>
    <property type="match status" value="1"/>
</dbReference>
<evidence type="ECO:0000259" key="6">
    <source>
        <dbReference type="Pfam" id="PF03144"/>
    </source>
</evidence>
<evidence type="ECO:0000313" key="9">
    <source>
        <dbReference type="Proteomes" id="UP000437017"/>
    </source>
</evidence>
<keyword evidence="3" id="KW-0251">Elongation factor</keyword>
<keyword evidence="5" id="KW-0342">GTP-binding</keyword>
<sequence>QQHAGAQQRRECGPGLQVRVSGLGPGPGPVTGVGATGAMTQAHLRSASPSPFPVRALVQGWKVERKEGSTTGVTLLEALDSTLPPTRPVNKPLRLPLQDVYKIGGIDTVPLGRVETGLLKPGMVVAFAPCSVTTEVKSVEMHHEALPEALPGDNVGFNVKNVSVKDIRRGNVAGDSKNDPPCLPWRPAALWPSPDFYGRQRLAESWPQITGAIRSLLIPSSSPLQGIILNHSGQIHAGYCPVLDCHMAHVSCKLAELREKIDRRSGKKLEDNPKALMQPYEATCVETFSEYRPLGCFAVHDMRQTLAIDVIKAMEKTASVAKVTKSAVKASKK</sequence>
<comment type="caution">
    <text evidence="8">The sequence shown here is derived from an EMBL/GenBank/DDBJ whole genome shotgun (WGS) entry which is preliminary data.</text>
</comment>
<dbReference type="InterPro" id="IPR009001">
    <property type="entry name" value="Transl_elong_EF1A/Init_IF2_C"/>
</dbReference>
<dbReference type="CDD" id="cd03705">
    <property type="entry name" value="EF1_alpha_III"/>
    <property type="match status" value="1"/>
</dbReference>
<organism evidence="8 9">
    <name type="scientific">Balaenoptera physalus</name>
    <name type="common">Fin whale</name>
    <name type="synonym">Balaena physalus</name>
    <dbReference type="NCBI Taxonomy" id="9770"/>
    <lineage>
        <taxon>Eukaryota</taxon>
        <taxon>Metazoa</taxon>
        <taxon>Chordata</taxon>
        <taxon>Craniata</taxon>
        <taxon>Vertebrata</taxon>
        <taxon>Euteleostomi</taxon>
        <taxon>Mammalia</taxon>
        <taxon>Eutheria</taxon>
        <taxon>Laurasiatheria</taxon>
        <taxon>Artiodactyla</taxon>
        <taxon>Whippomorpha</taxon>
        <taxon>Cetacea</taxon>
        <taxon>Mysticeti</taxon>
        <taxon>Balaenopteridae</taxon>
        <taxon>Balaenoptera</taxon>
    </lineage>
</organism>
<evidence type="ECO:0000256" key="5">
    <source>
        <dbReference type="ARBA" id="ARBA00023134"/>
    </source>
</evidence>
<evidence type="ECO:0000313" key="8">
    <source>
        <dbReference type="EMBL" id="KAB0389251.1"/>
    </source>
</evidence>
<dbReference type="Pfam" id="PF22594">
    <property type="entry name" value="GTP-eEF1A_C"/>
    <property type="match status" value="1"/>
</dbReference>
<name>A0A643BMQ6_BALPH</name>
<keyword evidence="9" id="KW-1185">Reference proteome</keyword>
<protein>
    <recommendedName>
        <fullName evidence="10">Translation elongation factor EFTu-like domain-containing protein</fullName>
    </recommendedName>
</protein>
<evidence type="ECO:0000256" key="2">
    <source>
        <dbReference type="ARBA" id="ARBA00022741"/>
    </source>
</evidence>
<dbReference type="InterPro" id="IPR009000">
    <property type="entry name" value="Transl_B-barrel_sf"/>
</dbReference>
<evidence type="ECO:0008006" key="10">
    <source>
        <dbReference type="Google" id="ProtNLM"/>
    </source>
</evidence>
<dbReference type="AlphaFoldDB" id="A0A643BMQ6"/>
<dbReference type="InterPro" id="IPR004161">
    <property type="entry name" value="EFTu-like_2"/>
</dbReference>
<keyword evidence="4" id="KW-0648">Protein biosynthesis</keyword>
<evidence type="ECO:0000256" key="1">
    <source>
        <dbReference type="ARBA" id="ARBA00007249"/>
    </source>
</evidence>
<dbReference type="GO" id="GO:0003746">
    <property type="term" value="F:translation elongation factor activity"/>
    <property type="evidence" value="ECO:0007669"/>
    <property type="project" value="UniProtKB-KW"/>
</dbReference>
<feature type="domain" description="GTP-eEF1A C-terminal" evidence="7">
    <location>
        <begin position="227"/>
        <end position="312"/>
    </location>
</feature>
<feature type="non-terminal residue" evidence="8">
    <location>
        <position position="1"/>
    </location>
</feature>
<dbReference type="InterPro" id="IPR054696">
    <property type="entry name" value="GTP-eEF1A_C"/>
</dbReference>
<gene>
    <name evidence="8" type="ORF">E2I00_005095</name>
</gene>
<dbReference type="FunFam" id="2.40.30.10:FF:000005">
    <property type="entry name" value="Elongation factor 1-alpha"/>
    <property type="match status" value="1"/>
</dbReference>
<comment type="similarity">
    <text evidence="1">Belongs to the TRAFAC class translation factor GTPase superfamily. Classic translation factor GTPase family. EF-Tu/EF-1A subfamily.</text>
</comment>
<accession>A0A643BMQ6</accession>